<feature type="transmembrane region" description="Helical" evidence="1">
    <location>
        <begin position="174"/>
        <end position="192"/>
    </location>
</feature>
<dbReference type="Pfam" id="PF05569">
    <property type="entry name" value="Peptidase_M56"/>
    <property type="match status" value="1"/>
</dbReference>
<dbReference type="PANTHER" id="PTHR34978:SF3">
    <property type="entry name" value="SLR0241 PROTEIN"/>
    <property type="match status" value="1"/>
</dbReference>
<comment type="caution">
    <text evidence="3">The sequence shown here is derived from an EMBL/GenBank/DDBJ whole genome shotgun (WGS) entry which is preliminary data.</text>
</comment>
<keyword evidence="1" id="KW-0812">Transmembrane</keyword>
<dbReference type="Proteomes" id="UP000627292">
    <property type="component" value="Unassembled WGS sequence"/>
</dbReference>
<dbReference type="InterPro" id="IPR052173">
    <property type="entry name" value="Beta-lactam_resp_regulator"/>
</dbReference>
<dbReference type="InterPro" id="IPR008756">
    <property type="entry name" value="Peptidase_M56"/>
</dbReference>
<gene>
    <name evidence="3" type="ORF">GCM10011379_16050</name>
</gene>
<keyword evidence="1" id="KW-1133">Transmembrane helix</keyword>
<feature type="transmembrane region" description="Helical" evidence="1">
    <location>
        <begin position="37"/>
        <end position="56"/>
    </location>
</feature>
<dbReference type="Gene3D" id="3.30.2010.10">
    <property type="entry name" value="Metalloproteases ('zincins'), catalytic domain"/>
    <property type="match status" value="1"/>
</dbReference>
<accession>A0A917IV99</accession>
<keyword evidence="1" id="KW-0472">Membrane</keyword>
<dbReference type="PANTHER" id="PTHR34978">
    <property type="entry name" value="POSSIBLE SENSOR-TRANSDUCER PROTEIN BLAR"/>
    <property type="match status" value="1"/>
</dbReference>
<reference evidence="3" key="1">
    <citation type="journal article" date="2014" name="Int. J. Syst. Evol. Microbiol.">
        <title>Complete genome sequence of Corynebacterium casei LMG S-19264T (=DSM 44701T), isolated from a smear-ripened cheese.</title>
        <authorList>
            <consortium name="US DOE Joint Genome Institute (JGI-PGF)"/>
            <person name="Walter F."/>
            <person name="Albersmeier A."/>
            <person name="Kalinowski J."/>
            <person name="Ruckert C."/>
        </authorList>
    </citation>
    <scope>NUCLEOTIDE SEQUENCE</scope>
    <source>
        <strain evidence="3">CGMCC 1.15290</strain>
    </source>
</reference>
<name>A0A917IV99_9BACT</name>
<feature type="domain" description="Peptidase M56" evidence="2">
    <location>
        <begin position="11"/>
        <end position="159"/>
    </location>
</feature>
<organism evidence="3 4">
    <name type="scientific">Filimonas zeae</name>
    <dbReference type="NCBI Taxonomy" id="1737353"/>
    <lineage>
        <taxon>Bacteria</taxon>
        <taxon>Pseudomonadati</taxon>
        <taxon>Bacteroidota</taxon>
        <taxon>Chitinophagia</taxon>
        <taxon>Chitinophagales</taxon>
        <taxon>Chitinophagaceae</taxon>
        <taxon>Filimonas</taxon>
    </lineage>
</organism>
<evidence type="ECO:0000259" key="2">
    <source>
        <dbReference type="Pfam" id="PF05569"/>
    </source>
</evidence>
<evidence type="ECO:0000256" key="1">
    <source>
        <dbReference type="SAM" id="Phobius"/>
    </source>
</evidence>
<sequence>MFGVSEEWNECFARLAQQMGITKTVRLLESGVMKVPVSFGFWKPVVLIPLGMLCTLPPEQVEMVLRHELAHIRRNDYLVNLFQLVAEAVFFFNPGLLWLSRRLREKREFCCDDAALIGTHDNQPYLQALIYFSSLSLKAPDAAMGLRGQSGQLYRRVTRILAGSTAVKSTPAMVWLYTGIVAVLLFAGVYISTGKQPVRNAKAAMVTEVPVTMDSAMLATLTGEFNTTYKNAHYVIGVAKSRITHLTINGQVIPPQQWQYYNNAFAAAVLEFKTHLEKAKPIFPSSNQQPVQGSDMMQVKL</sequence>
<feature type="transmembrane region" description="Helical" evidence="1">
    <location>
        <begin position="77"/>
        <end position="99"/>
    </location>
</feature>
<proteinExistence type="predicted"/>
<keyword evidence="4" id="KW-1185">Reference proteome</keyword>
<dbReference type="CDD" id="cd07341">
    <property type="entry name" value="M56_BlaR1_MecR1_like"/>
    <property type="match status" value="1"/>
</dbReference>
<dbReference type="EMBL" id="BMIB01000002">
    <property type="protein sequence ID" value="GGH64233.1"/>
    <property type="molecule type" value="Genomic_DNA"/>
</dbReference>
<evidence type="ECO:0000313" key="4">
    <source>
        <dbReference type="Proteomes" id="UP000627292"/>
    </source>
</evidence>
<dbReference type="AlphaFoldDB" id="A0A917IV99"/>
<protein>
    <recommendedName>
        <fullName evidence="2">Peptidase M56 domain-containing protein</fullName>
    </recommendedName>
</protein>
<evidence type="ECO:0000313" key="3">
    <source>
        <dbReference type="EMBL" id="GGH64233.1"/>
    </source>
</evidence>
<reference evidence="3" key="2">
    <citation type="submission" date="2020-09" db="EMBL/GenBank/DDBJ databases">
        <authorList>
            <person name="Sun Q."/>
            <person name="Zhou Y."/>
        </authorList>
    </citation>
    <scope>NUCLEOTIDE SEQUENCE</scope>
    <source>
        <strain evidence="3">CGMCC 1.15290</strain>
    </source>
</reference>